<dbReference type="KEGG" id="pace:A6070_05635"/>
<evidence type="ECO:0008006" key="4">
    <source>
        <dbReference type="Google" id="ProtNLM"/>
    </source>
</evidence>
<organism evidence="2 3">
    <name type="scientific">Syntrophotalea acetylenica</name>
    <name type="common">Pelobacter acetylenicus</name>
    <dbReference type="NCBI Taxonomy" id="29542"/>
    <lineage>
        <taxon>Bacteria</taxon>
        <taxon>Pseudomonadati</taxon>
        <taxon>Thermodesulfobacteriota</taxon>
        <taxon>Desulfuromonadia</taxon>
        <taxon>Desulfuromonadales</taxon>
        <taxon>Syntrophotaleaceae</taxon>
        <taxon>Syntrophotalea</taxon>
    </lineage>
</organism>
<dbReference type="Gene3D" id="3.40.50.300">
    <property type="entry name" value="P-loop containing nucleotide triphosphate hydrolases"/>
    <property type="match status" value="1"/>
</dbReference>
<sequence>MPHDAEISEKRMVFIAGLHRSGTSLLHDILRSHPDISGFRDTGVPEDEGQHLQTVYPAARVFGGPGRFGFHKASCMADDHPLATPENATLLYKQWRPHWDVSKPVLLEKSPPNLVRTRFLQKLFPGSRFIVVLRHPLAVAYATRKWCHSSIPALIEHHLRCHERFILDMVMLDHVRILRYEEFVRCPAFHVDKLCDWLGVDRFPFDQQVRTDINAKYLQQWHADCQGVRGWGIKAVCFARCFEKRAARFGYSVRTPEILSSGALPVIGTDILDETDEVSEKT</sequence>
<protein>
    <recommendedName>
        <fullName evidence="4">Sulfotransferase</fullName>
    </recommendedName>
</protein>
<dbReference type="AlphaFoldDB" id="A0A1L3GI19"/>
<dbReference type="PANTHER" id="PTHR12788">
    <property type="entry name" value="PROTEIN-TYROSINE SULFOTRANSFERASE 2"/>
    <property type="match status" value="1"/>
</dbReference>
<keyword evidence="1" id="KW-0808">Transferase</keyword>
<dbReference type="Pfam" id="PF13469">
    <property type="entry name" value="Sulfotransfer_3"/>
    <property type="match status" value="1"/>
</dbReference>
<evidence type="ECO:0000256" key="1">
    <source>
        <dbReference type="ARBA" id="ARBA00022679"/>
    </source>
</evidence>
<dbReference type="InterPro" id="IPR027417">
    <property type="entry name" value="P-loop_NTPase"/>
</dbReference>
<evidence type="ECO:0000313" key="2">
    <source>
        <dbReference type="EMBL" id="APG25593.1"/>
    </source>
</evidence>
<dbReference type="RefSeq" id="WP_072287433.1">
    <property type="nucleotide sequence ID" value="NZ_CP015455.1"/>
</dbReference>
<dbReference type="EMBL" id="CP015518">
    <property type="protein sequence ID" value="APG25593.1"/>
    <property type="molecule type" value="Genomic_DNA"/>
</dbReference>
<name>A0A1L3GI19_SYNAC</name>
<gene>
    <name evidence="2" type="ORF">A7E75_11605</name>
</gene>
<dbReference type="PANTHER" id="PTHR12788:SF10">
    <property type="entry name" value="PROTEIN-TYROSINE SULFOTRANSFERASE"/>
    <property type="match status" value="1"/>
</dbReference>
<dbReference type="Proteomes" id="UP000182264">
    <property type="component" value="Chromosome"/>
</dbReference>
<keyword evidence="3" id="KW-1185">Reference proteome</keyword>
<dbReference type="GO" id="GO:0008476">
    <property type="term" value="F:protein-tyrosine sulfotransferase activity"/>
    <property type="evidence" value="ECO:0007669"/>
    <property type="project" value="InterPro"/>
</dbReference>
<evidence type="ECO:0000313" key="3">
    <source>
        <dbReference type="Proteomes" id="UP000182264"/>
    </source>
</evidence>
<dbReference type="OrthoDB" id="5317005at2"/>
<dbReference type="SUPFAM" id="SSF52540">
    <property type="entry name" value="P-loop containing nucleoside triphosphate hydrolases"/>
    <property type="match status" value="1"/>
</dbReference>
<proteinExistence type="predicted"/>
<dbReference type="STRING" id="29542.A6070_05635"/>
<accession>A0A1L3GI19</accession>
<dbReference type="InterPro" id="IPR026634">
    <property type="entry name" value="TPST-like"/>
</dbReference>
<reference evidence="2 3" key="1">
    <citation type="journal article" date="2017" name="Genome Announc.">
        <title>Complete Genome Sequences of Two Acetylene-Fermenting Pelobacter acetylenicus Strains.</title>
        <authorList>
            <person name="Sutton J.M."/>
            <person name="Baesman S.M."/>
            <person name="Fierst J.L."/>
            <person name="Poret-Peterson A.T."/>
            <person name="Oremland R.S."/>
            <person name="Dunlap D.S."/>
            <person name="Akob D.M."/>
        </authorList>
    </citation>
    <scope>NUCLEOTIDE SEQUENCE [LARGE SCALE GENOMIC DNA]</scope>
    <source>
        <strain evidence="2 3">DSM 3247</strain>
    </source>
</reference>